<dbReference type="OrthoDB" id="852541at2"/>
<evidence type="ECO:0008006" key="3">
    <source>
        <dbReference type="Google" id="ProtNLM"/>
    </source>
</evidence>
<proteinExistence type="predicted"/>
<organism evidence="1 2">
    <name type="scientific">Pontibacter korlensis</name>
    <dbReference type="NCBI Taxonomy" id="400092"/>
    <lineage>
        <taxon>Bacteria</taxon>
        <taxon>Pseudomonadati</taxon>
        <taxon>Bacteroidota</taxon>
        <taxon>Cytophagia</taxon>
        <taxon>Cytophagales</taxon>
        <taxon>Hymenobacteraceae</taxon>
        <taxon>Pontibacter</taxon>
    </lineage>
</organism>
<evidence type="ECO:0000313" key="2">
    <source>
        <dbReference type="Proteomes" id="UP000033109"/>
    </source>
</evidence>
<dbReference type="AlphaFoldDB" id="A0A0E3ZFU2"/>
<dbReference type="HOGENOM" id="CLU_1883857_0_0_10"/>
<dbReference type="KEGG" id="pko:PKOR_17110"/>
<sequence>MNTSTIIDLGFYKIEVEESSNLVKADWTRSVNKDEMVAGGTKLYEVLRDTKLENAIADARKLTALSSETKEWMASKFYELLSQTNVKKVARVVPNDVFSRIALESVVTRAEALGVTKFEVKSFTSPTIALAWLNS</sequence>
<dbReference type="RefSeq" id="WP_046312358.1">
    <property type="nucleotide sequence ID" value="NZ_CBCSCY010000006.1"/>
</dbReference>
<dbReference type="PATRIC" id="fig|400092.3.peg.3749"/>
<reference evidence="1 2" key="1">
    <citation type="journal article" date="2015" name="Sci. Rep.">
        <title>Unraveling adaptation of Pontibacter korlensis to radiation and infertility in desert through complete genome and comparative transcriptomic analysis.</title>
        <authorList>
            <person name="Dai J."/>
            <person name="Dai W."/>
            <person name="Qiu C."/>
            <person name="Yang Z."/>
            <person name="Zhang Y."/>
            <person name="Zhou M."/>
            <person name="Zhang L."/>
            <person name="Fang C."/>
            <person name="Gao Q."/>
            <person name="Yang Q."/>
            <person name="Li X."/>
            <person name="Wang Z."/>
            <person name="Wang Z."/>
            <person name="Jia Z."/>
            <person name="Chen X."/>
        </authorList>
    </citation>
    <scope>NUCLEOTIDE SEQUENCE [LARGE SCALE GENOMIC DNA]</scope>
    <source>
        <strain evidence="1 2">X14-1T</strain>
    </source>
</reference>
<keyword evidence="2" id="KW-1185">Reference proteome</keyword>
<dbReference type="STRING" id="400092.PKOR_17110"/>
<accession>A0A0E3ZFU2</accession>
<dbReference type="EMBL" id="CP009621">
    <property type="protein sequence ID" value="AKD04495.1"/>
    <property type="molecule type" value="Genomic_DNA"/>
</dbReference>
<protein>
    <recommendedName>
        <fullName evidence="3">STAS/SEC14 domain-containing protein</fullName>
    </recommendedName>
</protein>
<evidence type="ECO:0000313" key="1">
    <source>
        <dbReference type="EMBL" id="AKD04495.1"/>
    </source>
</evidence>
<name>A0A0E3ZFU2_9BACT</name>
<gene>
    <name evidence="1" type="ORF">PKOR_17110</name>
</gene>
<dbReference type="Proteomes" id="UP000033109">
    <property type="component" value="Chromosome"/>
</dbReference>